<evidence type="ECO:0000256" key="5">
    <source>
        <dbReference type="ARBA" id="ARBA00014628"/>
    </source>
</evidence>
<dbReference type="GO" id="GO:0008270">
    <property type="term" value="F:zinc ion binding"/>
    <property type="evidence" value="ECO:0007669"/>
    <property type="project" value="UniProtKB-UniRule"/>
</dbReference>
<evidence type="ECO:0000256" key="1">
    <source>
        <dbReference type="ARBA" id="ARBA00001947"/>
    </source>
</evidence>
<evidence type="ECO:0000256" key="3">
    <source>
        <dbReference type="ARBA" id="ARBA00010718"/>
    </source>
</evidence>
<comment type="similarity">
    <text evidence="3 10">Belongs to the alpha-carbonic anhydrase family.</text>
</comment>
<dbReference type="InterPro" id="IPR023561">
    <property type="entry name" value="Carbonic_anhydrase_a-class"/>
</dbReference>
<proteinExistence type="inferred from homology"/>
<evidence type="ECO:0000256" key="2">
    <source>
        <dbReference type="ARBA" id="ARBA00002904"/>
    </source>
</evidence>
<keyword evidence="13" id="KW-1185">Reference proteome</keyword>
<evidence type="ECO:0000256" key="10">
    <source>
        <dbReference type="RuleBase" id="RU367011"/>
    </source>
</evidence>
<feature type="chain" id="PRO_5025096121" description="Carbonic anhydrase" evidence="10">
    <location>
        <begin position="22"/>
        <end position="255"/>
    </location>
</feature>
<accession>B4W0E2</accession>
<dbReference type="SUPFAM" id="SSF51069">
    <property type="entry name" value="Carbonic anhydrase"/>
    <property type="match status" value="1"/>
</dbReference>
<dbReference type="PROSITE" id="PS00162">
    <property type="entry name" value="ALPHA_CA_1"/>
    <property type="match status" value="1"/>
</dbReference>
<dbReference type="Gene3D" id="3.10.200.10">
    <property type="entry name" value="Alpha carbonic anhydrase"/>
    <property type="match status" value="1"/>
</dbReference>
<dbReference type="RefSeq" id="WP_006104539.1">
    <property type="nucleotide sequence ID" value="NZ_DS989865.1"/>
</dbReference>
<protein>
    <recommendedName>
        <fullName evidence="5 10">Carbonic anhydrase</fullName>
        <ecNumber evidence="4 10">4.2.1.1</ecNumber>
    </recommendedName>
</protein>
<keyword evidence="6 10" id="KW-0479">Metal-binding</keyword>
<evidence type="ECO:0000313" key="13">
    <source>
        <dbReference type="Proteomes" id="UP000003835"/>
    </source>
</evidence>
<comment type="function">
    <text evidence="2 10">Reversible hydration of carbon dioxide.</text>
</comment>
<dbReference type="AlphaFoldDB" id="B4W0E2"/>
<dbReference type="eggNOG" id="COG3338">
    <property type="taxonomic scope" value="Bacteria"/>
</dbReference>
<keyword evidence="7 10" id="KW-0862">Zinc</keyword>
<keyword evidence="8 10" id="KW-0456">Lyase</keyword>
<evidence type="ECO:0000256" key="9">
    <source>
        <dbReference type="ARBA" id="ARBA00048348"/>
    </source>
</evidence>
<dbReference type="PANTHER" id="PTHR18952:SF265">
    <property type="entry name" value="CARBONIC ANHYDRASE"/>
    <property type="match status" value="1"/>
</dbReference>
<evidence type="ECO:0000256" key="6">
    <source>
        <dbReference type="ARBA" id="ARBA00022723"/>
    </source>
</evidence>
<dbReference type="PROSITE" id="PS51257">
    <property type="entry name" value="PROKAR_LIPOPROTEIN"/>
    <property type="match status" value="1"/>
</dbReference>
<dbReference type="PANTHER" id="PTHR18952">
    <property type="entry name" value="CARBONIC ANHYDRASE"/>
    <property type="match status" value="1"/>
</dbReference>
<dbReference type="InterPro" id="IPR001148">
    <property type="entry name" value="CA_dom"/>
</dbReference>
<dbReference type="SMART" id="SM01057">
    <property type="entry name" value="Carb_anhydrase"/>
    <property type="match status" value="1"/>
</dbReference>
<feature type="domain" description="Alpha-carbonic anhydrase" evidence="11">
    <location>
        <begin position="32"/>
        <end position="254"/>
    </location>
</feature>
<dbReference type="GO" id="GO:0004089">
    <property type="term" value="F:carbonate dehydratase activity"/>
    <property type="evidence" value="ECO:0007669"/>
    <property type="project" value="UniProtKB-UniRule"/>
</dbReference>
<dbReference type="InterPro" id="IPR041891">
    <property type="entry name" value="Alpha_CA_prokaryot-like"/>
</dbReference>
<dbReference type="PROSITE" id="PS51144">
    <property type="entry name" value="ALPHA_CA_2"/>
    <property type="match status" value="1"/>
</dbReference>
<evidence type="ECO:0000256" key="4">
    <source>
        <dbReference type="ARBA" id="ARBA00012925"/>
    </source>
</evidence>
<evidence type="ECO:0000259" key="11">
    <source>
        <dbReference type="PROSITE" id="PS51144"/>
    </source>
</evidence>
<sequence>MKNSTFTFIVFVLLASCLIIAPNVKSSNTHSVDWGYSGDESPEKWGDLSPEFETCKLGKTQSPIDLNDMSASSADSLEFTYKYTPYKVINNGHAIEVAYKAGSSIKIEGKRYELLQFHFHAPSEHTIKGGDYPMEAHLVHKSQDGQLAVIGVFLKEGQYNPFIETLWANIPTQKGERIVRGVTVNASALPPKDKSFYHYTGSLTTPPCTEGVNWYVLKQPIEISSQQLAKFQSVYSGNARPVQPLNKRVIKTKEM</sequence>
<keyword evidence="10" id="KW-0732">Signal</keyword>
<evidence type="ECO:0000256" key="7">
    <source>
        <dbReference type="ARBA" id="ARBA00022833"/>
    </source>
</evidence>
<dbReference type="HOGENOM" id="CLU_039326_0_2_3"/>
<dbReference type="CDD" id="cd03124">
    <property type="entry name" value="alpha_CA_prokaryotic_like"/>
    <property type="match status" value="1"/>
</dbReference>
<dbReference type="InterPro" id="IPR036398">
    <property type="entry name" value="CA_dom_sf"/>
</dbReference>
<evidence type="ECO:0000313" key="12">
    <source>
        <dbReference type="EMBL" id="EDX72262.1"/>
    </source>
</evidence>
<dbReference type="EC" id="4.2.1.1" evidence="4 10"/>
<comment type="catalytic activity">
    <reaction evidence="9 10">
        <text>hydrogencarbonate + H(+) = CO2 + H2O</text>
        <dbReference type="Rhea" id="RHEA:10748"/>
        <dbReference type="ChEBI" id="CHEBI:15377"/>
        <dbReference type="ChEBI" id="CHEBI:15378"/>
        <dbReference type="ChEBI" id="CHEBI:16526"/>
        <dbReference type="ChEBI" id="CHEBI:17544"/>
        <dbReference type="EC" id="4.2.1.1"/>
    </reaction>
</comment>
<dbReference type="Proteomes" id="UP000003835">
    <property type="component" value="Unassembled WGS sequence"/>
</dbReference>
<evidence type="ECO:0000256" key="8">
    <source>
        <dbReference type="ARBA" id="ARBA00023239"/>
    </source>
</evidence>
<feature type="signal peptide" evidence="10">
    <location>
        <begin position="1"/>
        <end position="21"/>
    </location>
</feature>
<comment type="cofactor">
    <cofactor evidence="1 10">
        <name>Zn(2+)</name>
        <dbReference type="ChEBI" id="CHEBI:29105"/>
    </cofactor>
</comment>
<dbReference type="EMBL" id="DS989865">
    <property type="protein sequence ID" value="EDX72262.1"/>
    <property type="molecule type" value="Genomic_DNA"/>
</dbReference>
<organism evidence="12 13">
    <name type="scientific">Coleofasciculus chthonoplastes PCC 7420</name>
    <dbReference type="NCBI Taxonomy" id="118168"/>
    <lineage>
        <taxon>Bacteria</taxon>
        <taxon>Bacillati</taxon>
        <taxon>Cyanobacteriota</taxon>
        <taxon>Cyanophyceae</taxon>
        <taxon>Coleofasciculales</taxon>
        <taxon>Coleofasciculaceae</taxon>
        <taxon>Coleofasciculus</taxon>
    </lineage>
</organism>
<dbReference type="Pfam" id="PF00194">
    <property type="entry name" value="Carb_anhydrase"/>
    <property type="match status" value="1"/>
</dbReference>
<reference evidence="12 13" key="1">
    <citation type="submission" date="2008-07" db="EMBL/GenBank/DDBJ databases">
        <authorList>
            <person name="Tandeau de Marsac N."/>
            <person name="Ferriera S."/>
            <person name="Johnson J."/>
            <person name="Kravitz S."/>
            <person name="Beeson K."/>
            <person name="Sutton G."/>
            <person name="Rogers Y.-H."/>
            <person name="Friedman R."/>
            <person name="Frazier M."/>
            <person name="Venter J.C."/>
        </authorList>
    </citation>
    <scope>NUCLEOTIDE SEQUENCE [LARGE SCALE GENOMIC DNA]</scope>
    <source>
        <strain evidence="12 13">PCC 7420</strain>
    </source>
</reference>
<dbReference type="InterPro" id="IPR018338">
    <property type="entry name" value="Carbonic_anhydrase_a-class_CS"/>
</dbReference>
<dbReference type="STRING" id="118168.MC7420_931"/>
<dbReference type="OrthoDB" id="5327615at2"/>
<gene>
    <name evidence="12" type="ORF">MC7420_931</name>
</gene>
<name>B4W0E2_9CYAN</name>